<dbReference type="GO" id="GO:0004601">
    <property type="term" value="F:peroxidase activity"/>
    <property type="evidence" value="ECO:0007669"/>
    <property type="project" value="UniProtKB-KW"/>
</dbReference>
<dbReference type="NCBIfam" id="TIGR01412">
    <property type="entry name" value="tat_substr_1"/>
    <property type="match status" value="1"/>
</dbReference>
<evidence type="ECO:0000256" key="8">
    <source>
        <dbReference type="ARBA" id="ARBA00023239"/>
    </source>
</evidence>
<dbReference type="EC" id="1.11.1.-" evidence="13"/>
<protein>
    <recommendedName>
        <fullName evidence="10 13">Deferrochelatase</fullName>
        <ecNumber evidence="13">1.11.1.-</ecNumber>
    </recommendedName>
    <alternativeName>
        <fullName evidence="11 13">Peroxidase EfeB</fullName>
    </alternativeName>
</protein>
<comment type="catalytic activity">
    <reaction evidence="12">
        <text>heme b + 2 H(+) = protoporphyrin IX + Fe(2+)</text>
        <dbReference type="Rhea" id="RHEA:22584"/>
        <dbReference type="ChEBI" id="CHEBI:15378"/>
        <dbReference type="ChEBI" id="CHEBI:29033"/>
        <dbReference type="ChEBI" id="CHEBI:57306"/>
        <dbReference type="ChEBI" id="CHEBI:60344"/>
        <dbReference type="EC" id="4.98.1.1"/>
    </reaction>
    <physiologicalReaction direction="left-to-right" evidence="12">
        <dbReference type="Rhea" id="RHEA:22585"/>
    </physiologicalReaction>
</comment>
<evidence type="ECO:0000313" key="19">
    <source>
        <dbReference type="Proteomes" id="UP000295371"/>
    </source>
</evidence>
<evidence type="ECO:0000256" key="10">
    <source>
        <dbReference type="ARBA" id="ARBA00033771"/>
    </source>
</evidence>
<sequence>MTNPPETGRSRDSAEATGRRDRSQTTDRQDPSATTDRQDPSAVTGRTPDIDTDTTERSTEQVSATSGGATRKPGSVSRRALFAGVGGAAAFGVAAGAGGMAAFGAEAPPAATDAEDIVDLNVTVPFYDQPHPAGVATAPQRYTVYMTFDLAATALTQDLQVLLARWTAGIAQLMQGESIGAVEPDRPDAVATDTGEAEGLGPASLTVTVGLGPGIFTDAYGLADKRPALLQDLPRIPGDQLQEEFTGGDLSLQACADDPQVAYHAIRDLARMVTGTAHTRWAVMGFGRASAGPGQQTPRNLLGFKDGTRNITEAADYDRFVWLGEDAGWMSGGTYQVVRKIMMTIETWDFDRISDQQQIFGRTKLEGAPLTGQAEFDTPDFAATTAEGDPVIDPTSHIALAAHENNDGVKILRRSYNFTDGMNPEGLLDAGLLFISYQNDPENFVTLQQKLGRFDLLNEYIRHVGSAIFAVPPAPRTGGYIGQALFE</sequence>
<dbReference type="PROSITE" id="PS51318">
    <property type="entry name" value="TAT"/>
    <property type="match status" value="1"/>
</dbReference>
<reference evidence="18 19" key="1">
    <citation type="submission" date="2019-03" db="EMBL/GenBank/DDBJ databases">
        <title>Genomic Encyclopedia of Archaeal and Bacterial Type Strains, Phase II (KMG-II): from individual species to whole genera.</title>
        <authorList>
            <person name="Goeker M."/>
        </authorList>
    </citation>
    <scope>NUCLEOTIDE SEQUENCE [LARGE SCALE GENOMIC DNA]</scope>
    <source>
        <strain evidence="18 19">DSM 24323</strain>
    </source>
</reference>
<feature type="domain" description="Dyp-type peroxidase N-terminal" evidence="16">
    <location>
        <begin position="133"/>
        <end position="286"/>
    </location>
</feature>
<comment type="cofactor">
    <cofactor evidence="13">
        <name>heme b</name>
        <dbReference type="ChEBI" id="CHEBI:60344"/>
    </cofactor>
    <text evidence="13">Binds 1 heme b (iron(II)-protoporphyrin IX) group non-covalently per subunit.</text>
</comment>
<dbReference type="InterPro" id="IPR048327">
    <property type="entry name" value="Dyp_perox_N"/>
</dbReference>
<dbReference type="Proteomes" id="UP000295371">
    <property type="component" value="Unassembled WGS sequence"/>
</dbReference>
<keyword evidence="15" id="KW-0812">Transmembrane</keyword>
<evidence type="ECO:0000259" key="17">
    <source>
        <dbReference type="Pfam" id="PF20628"/>
    </source>
</evidence>
<evidence type="ECO:0000256" key="1">
    <source>
        <dbReference type="ARBA" id="ARBA00004196"/>
    </source>
</evidence>
<evidence type="ECO:0000256" key="11">
    <source>
        <dbReference type="ARBA" id="ARBA00033775"/>
    </source>
</evidence>
<dbReference type="InterPro" id="IPR048328">
    <property type="entry name" value="Dyp_perox_C"/>
</dbReference>
<feature type="compositionally biased region" description="Basic and acidic residues" evidence="14">
    <location>
        <begin position="8"/>
        <end position="30"/>
    </location>
</feature>
<comment type="subcellular location">
    <subcellularLocation>
        <location evidence="1">Cell envelope</location>
    </subcellularLocation>
</comment>
<keyword evidence="15" id="KW-0472">Membrane</keyword>
<keyword evidence="3 13" id="KW-0349">Heme</keyword>
<dbReference type="Pfam" id="PF04261">
    <property type="entry name" value="Dyp_perox_N"/>
    <property type="match status" value="1"/>
</dbReference>
<dbReference type="InterPro" id="IPR006313">
    <property type="entry name" value="EfeB/EfeN"/>
</dbReference>
<gene>
    <name evidence="18" type="ORF">CLV29_2838</name>
</gene>
<keyword evidence="7 13" id="KW-0408">Iron</keyword>
<keyword evidence="2 13" id="KW-0575">Peroxidase</keyword>
<name>A0A4R7J0Q7_9ACTN</name>
<dbReference type="OrthoDB" id="9781066at2"/>
<evidence type="ECO:0000256" key="4">
    <source>
        <dbReference type="ARBA" id="ARBA00022723"/>
    </source>
</evidence>
<dbReference type="GO" id="GO:0033212">
    <property type="term" value="P:iron import into cell"/>
    <property type="evidence" value="ECO:0007669"/>
    <property type="project" value="InterPro"/>
</dbReference>
<keyword evidence="6 13" id="KW-0560">Oxidoreductase</keyword>
<comment type="function">
    <text evidence="13">Involved in the recovery of exogenous heme iron. Extracts iron from heme while preserving the protoporphyrin ring intact.</text>
</comment>
<dbReference type="GO" id="GO:0005829">
    <property type="term" value="C:cytosol"/>
    <property type="evidence" value="ECO:0007669"/>
    <property type="project" value="TreeGrafter"/>
</dbReference>
<dbReference type="NCBIfam" id="TIGR01413">
    <property type="entry name" value="Dyp_perox_fam"/>
    <property type="match status" value="1"/>
</dbReference>
<dbReference type="EMBL" id="SOAW01000003">
    <property type="protein sequence ID" value="TDT29819.1"/>
    <property type="molecule type" value="Genomic_DNA"/>
</dbReference>
<evidence type="ECO:0000256" key="14">
    <source>
        <dbReference type="SAM" id="MobiDB-lite"/>
    </source>
</evidence>
<dbReference type="GO" id="GO:0046872">
    <property type="term" value="F:metal ion binding"/>
    <property type="evidence" value="ECO:0007669"/>
    <property type="project" value="UniProtKB-KW"/>
</dbReference>
<dbReference type="InterPro" id="IPR006314">
    <property type="entry name" value="Dyp_peroxidase"/>
</dbReference>
<dbReference type="InterPro" id="IPR011008">
    <property type="entry name" value="Dimeric_a/b-barrel"/>
</dbReference>
<keyword evidence="8" id="KW-0456">Lyase</keyword>
<dbReference type="AlphaFoldDB" id="A0A4R7J0Q7"/>
<organism evidence="18 19">
    <name type="scientific">Naumannella halotolerans</name>
    <dbReference type="NCBI Taxonomy" id="993414"/>
    <lineage>
        <taxon>Bacteria</taxon>
        <taxon>Bacillati</taxon>
        <taxon>Actinomycetota</taxon>
        <taxon>Actinomycetes</taxon>
        <taxon>Propionibacteriales</taxon>
        <taxon>Propionibacteriaceae</taxon>
        <taxon>Naumannella</taxon>
    </lineage>
</organism>
<evidence type="ECO:0000256" key="12">
    <source>
        <dbReference type="ARBA" id="ARBA00048856"/>
    </source>
</evidence>
<evidence type="ECO:0000256" key="5">
    <source>
        <dbReference type="ARBA" id="ARBA00022729"/>
    </source>
</evidence>
<evidence type="ECO:0000259" key="16">
    <source>
        <dbReference type="Pfam" id="PF04261"/>
    </source>
</evidence>
<dbReference type="PROSITE" id="PS51404">
    <property type="entry name" value="DYP_PEROXIDASE"/>
    <property type="match status" value="1"/>
</dbReference>
<dbReference type="PANTHER" id="PTHR30521">
    <property type="entry name" value="DEFERROCHELATASE/PEROXIDASE"/>
    <property type="match status" value="1"/>
</dbReference>
<feature type="region of interest" description="Disordered" evidence="14">
    <location>
        <begin position="1"/>
        <end position="75"/>
    </location>
</feature>
<evidence type="ECO:0000256" key="7">
    <source>
        <dbReference type="ARBA" id="ARBA00023004"/>
    </source>
</evidence>
<dbReference type="GO" id="GO:0030313">
    <property type="term" value="C:cell envelope"/>
    <property type="evidence" value="ECO:0007669"/>
    <property type="project" value="UniProtKB-SubCell"/>
</dbReference>
<dbReference type="GO" id="GO:0004325">
    <property type="term" value="F:ferrochelatase activity"/>
    <property type="evidence" value="ECO:0007669"/>
    <property type="project" value="UniProtKB-EC"/>
</dbReference>
<accession>A0A4R7J0Q7</accession>
<evidence type="ECO:0000256" key="15">
    <source>
        <dbReference type="SAM" id="Phobius"/>
    </source>
</evidence>
<comment type="caution">
    <text evidence="18">The sequence shown here is derived from an EMBL/GenBank/DDBJ whole genome shotgun (WGS) entry which is preliminary data.</text>
</comment>
<evidence type="ECO:0000256" key="6">
    <source>
        <dbReference type="ARBA" id="ARBA00023002"/>
    </source>
</evidence>
<proteinExistence type="inferred from homology"/>
<evidence type="ECO:0000313" key="18">
    <source>
        <dbReference type="EMBL" id="TDT29819.1"/>
    </source>
</evidence>
<dbReference type="Pfam" id="PF20628">
    <property type="entry name" value="Dyp_perox_C"/>
    <property type="match status" value="1"/>
</dbReference>
<evidence type="ECO:0000256" key="3">
    <source>
        <dbReference type="ARBA" id="ARBA00022617"/>
    </source>
</evidence>
<dbReference type="SUPFAM" id="SSF54909">
    <property type="entry name" value="Dimeric alpha+beta barrel"/>
    <property type="match status" value="1"/>
</dbReference>
<dbReference type="PANTHER" id="PTHR30521:SF4">
    <property type="entry name" value="DEFERROCHELATASE"/>
    <property type="match status" value="1"/>
</dbReference>
<keyword evidence="15" id="KW-1133">Transmembrane helix</keyword>
<keyword evidence="4 13" id="KW-0479">Metal-binding</keyword>
<feature type="transmembrane region" description="Helical" evidence="15">
    <location>
        <begin position="80"/>
        <end position="103"/>
    </location>
</feature>
<dbReference type="InterPro" id="IPR006311">
    <property type="entry name" value="TAT_signal"/>
</dbReference>
<feature type="domain" description="Dyp-type peroxidase C-terminal" evidence="17">
    <location>
        <begin position="297"/>
        <end position="474"/>
    </location>
</feature>
<evidence type="ECO:0000256" key="13">
    <source>
        <dbReference type="RuleBase" id="RU365017"/>
    </source>
</evidence>
<evidence type="ECO:0000256" key="2">
    <source>
        <dbReference type="ARBA" id="ARBA00022559"/>
    </source>
</evidence>
<evidence type="ECO:0000256" key="9">
    <source>
        <dbReference type="ARBA" id="ARBA00025737"/>
    </source>
</evidence>
<dbReference type="GO" id="GO:0020037">
    <property type="term" value="F:heme binding"/>
    <property type="evidence" value="ECO:0007669"/>
    <property type="project" value="InterPro"/>
</dbReference>
<keyword evidence="19" id="KW-1185">Reference proteome</keyword>
<comment type="similarity">
    <text evidence="9 13">Belongs to the DyP-type peroxidase family.</text>
</comment>
<keyword evidence="5" id="KW-0732">Signal</keyword>